<evidence type="ECO:0000313" key="2">
    <source>
        <dbReference type="Proteomes" id="UP001165565"/>
    </source>
</evidence>
<name>A0AA41ZCD4_9SPHN</name>
<dbReference type="Proteomes" id="UP001165565">
    <property type="component" value="Unassembled WGS sequence"/>
</dbReference>
<accession>A0AA41ZCD4</accession>
<evidence type="ECO:0000313" key="1">
    <source>
        <dbReference type="EMBL" id="MCW6534056.1"/>
    </source>
</evidence>
<proteinExistence type="predicted"/>
<organism evidence="1 2">
    <name type="scientific">Sphingomonas lycopersici</name>
    <dbReference type="NCBI Taxonomy" id="2951807"/>
    <lineage>
        <taxon>Bacteria</taxon>
        <taxon>Pseudomonadati</taxon>
        <taxon>Pseudomonadota</taxon>
        <taxon>Alphaproteobacteria</taxon>
        <taxon>Sphingomonadales</taxon>
        <taxon>Sphingomonadaceae</taxon>
        <taxon>Sphingomonas</taxon>
    </lineage>
</organism>
<protein>
    <recommendedName>
        <fullName evidence="3">Lipoprotein</fullName>
    </recommendedName>
</protein>
<reference evidence="1" key="1">
    <citation type="submission" date="2022-06" db="EMBL/GenBank/DDBJ databases">
        <title>Sphingomonas sp. nov. isolated from rhizosphere soil of tomato.</title>
        <authorList>
            <person name="Dong H."/>
            <person name="Gao R."/>
        </authorList>
    </citation>
    <scope>NUCLEOTIDE SEQUENCE</scope>
    <source>
        <strain evidence="1">MMSM24</strain>
    </source>
</reference>
<sequence>MNFHPFRPHPRRFHPLFVAFALAGALLAGCSVDIMRGYVGRSPEEVMARYGPPIDVRDLPDGRRAYQWMQSETETSGGEAVSRVEHRGDHPRTRIEYSPTTTREKRCFYTFYAHRTPYGWRIEDFRRPEFGC</sequence>
<comment type="caution">
    <text evidence="1">The sequence shown here is derived from an EMBL/GenBank/DDBJ whole genome shotgun (WGS) entry which is preliminary data.</text>
</comment>
<gene>
    <name evidence="1" type="ORF">NEE01_04585</name>
</gene>
<dbReference type="RefSeq" id="WP_179515448.1">
    <property type="nucleotide sequence ID" value="NZ_JANFAV010000002.1"/>
</dbReference>
<keyword evidence="2" id="KW-1185">Reference proteome</keyword>
<dbReference type="AlphaFoldDB" id="A0AA41ZCD4"/>
<evidence type="ECO:0008006" key="3">
    <source>
        <dbReference type="Google" id="ProtNLM"/>
    </source>
</evidence>
<dbReference type="EMBL" id="JANFAV010000002">
    <property type="protein sequence ID" value="MCW6534056.1"/>
    <property type="molecule type" value="Genomic_DNA"/>
</dbReference>
<dbReference type="PROSITE" id="PS51257">
    <property type="entry name" value="PROKAR_LIPOPROTEIN"/>
    <property type="match status" value="1"/>
</dbReference>